<reference evidence="1 2" key="1">
    <citation type="journal article" date="2013" name="ISME J.">
        <title>By their genes ye shall know them: genomic signatures of predatory bacteria.</title>
        <authorList>
            <person name="Pasternak Z."/>
            <person name="Pietrokovski S."/>
            <person name="Rotem O."/>
            <person name="Gophna U."/>
            <person name="Lurie-Weinberger M.N."/>
            <person name="Jurkevitch E."/>
        </authorList>
    </citation>
    <scope>NUCLEOTIDE SEQUENCE [LARGE SCALE GENOMIC DNA]</scope>
    <source>
        <strain evidence="1 2">JSS</strain>
    </source>
</reference>
<accession>M4VBM5</accession>
<organism evidence="1 2">
    <name type="scientific">Pseudobdellovibrio exovorus JSS</name>
    <dbReference type="NCBI Taxonomy" id="1184267"/>
    <lineage>
        <taxon>Bacteria</taxon>
        <taxon>Pseudomonadati</taxon>
        <taxon>Bdellovibrionota</taxon>
        <taxon>Bdellovibrionia</taxon>
        <taxon>Bdellovibrionales</taxon>
        <taxon>Pseudobdellovibrionaceae</taxon>
        <taxon>Pseudobdellovibrio</taxon>
    </lineage>
</organism>
<evidence type="ECO:0000313" key="1">
    <source>
        <dbReference type="EMBL" id="AGH96618.1"/>
    </source>
</evidence>
<keyword evidence="2" id="KW-1185">Reference proteome</keyword>
<gene>
    <name evidence="1" type="ORF">A11Q_2402</name>
</gene>
<proteinExistence type="predicted"/>
<sequence length="75" mass="9120">MEPLNLIWPEEQFKEDYFIVYRVRSLSYPNSIALIKVSKNRYKIFKGEYELKLGEIIMLYKLAKSLMDDFRRYSS</sequence>
<dbReference type="AlphaFoldDB" id="M4VBM5"/>
<dbReference type="KEGG" id="bex:A11Q_2402"/>
<dbReference type="Proteomes" id="UP000012040">
    <property type="component" value="Chromosome"/>
</dbReference>
<dbReference type="HOGENOM" id="CLU_2663653_0_0_7"/>
<dbReference type="EMBL" id="CP003537">
    <property type="protein sequence ID" value="AGH96618.1"/>
    <property type="molecule type" value="Genomic_DNA"/>
</dbReference>
<protein>
    <submittedName>
        <fullName evidence="1">Uncharacterized protein</fullName>
    </submittedName>
</protein>
<name>M4VBM5_9BACT</name>
<evidence type="ECO:0000313" key="2">
    <source>
        <dbReference type="Proteomes" id="UP000012040"/>
    </source>
</evidence>